<proteinExistence type="predicted"/>
<dbReference type="OrthoDB" id="3911545at2759"/>
<protein>
    <recommendedName>
        <fullName evidence="4">AA1-like domain-containing protein</fullName>
    </recommendedName>
</protein>
<evidence type="ECO:0000256" key="1">
    <source>
        <dbReference type="SAM" id="SignalP"/>
    </source>
</evidence>
<feature type="chain" id="PRO_5034192576" description="AA1-like domain-containing protein" evidence="1">
    <location>
        <begin position="20"/>
        <end position="109"/>
    </location>
</feature>
<evidence type="ECO:0008006" key="4">
    <source>
        <dbReference type="Google" id="ProtNLM"/>
    </source>
</evidence>
<evidence type="ECO:0000313" key="3">
    <source>
        <dbReference type="Proteomes" id="UP000250266"/>
    </source>
</evidence>
<dbReference type="AlphaFoldDB" id="A0A8E2JHU4"/>
<organism evidence="2 3">
    <name type="scientific">Lepidopterella palustris CBS 459.81</name>
    <dbReference type="NCBI Taxonomy" id="1314670"/>
    <lineage>
        <taxon>Eukaryota</taxon>
        <taxon>Fungi</taxon>
        <taxon>Dikarya</taxon>
        <taxon>Ascomycota</taxon>
        <taxon>Pezizomycotina</taxon>
        <taxon>Dothideomycetes</taxon>
        <taxon>Pleosporomycetidae</taxon>
        <taxon>Mytilinidiales</taxon>
        <taxon>Argynnaceae</taxon>
        <taxon>Lepidopterella</taxon>
    </lineage>
</organism>
<reference evidence="2 3" key="1">
    <citation type="journal article" date="2016" name="Nat. Commun.">
        <title>Ectomycorrhizal ecology is imprinted in the genome of the dominant symbiotic fungus Cenococcum geophilum.</title>
        <authorList>
            <consortium name="DOE Joint Genome Institute"/>
            <person name="Peter M."/>
            <person name="Kohler A."/>
            <person name="Ohm R.A."/>
            <person name="Kuo A."/>
            <person name="Krutzmann J."/>
            <person name="Morin E."/>
            <person name="Arend M."/>
            <person name="Barry K.W."/>
            <person name="Binder M."/>
            <person name="Choi C."/>
            <person name="Clum A."/>
            <person name="Copeland A."/>
            <person name="Grisel N."/>
            <person name="Haridas S."/>
            <person name="Kipfer T."/>
            <person name="LaButti K."/>
            <person name="Lindquist E."/>
            <person name="Lipzen A."/>
            <person name="Maire R."/>
            <person name="Meier B."/>
            <person name="Mihaltcheva S."/>
            <person name="Molinier V."/>
            <person name="Murat C."/>
            <person name="Poggeler S."/>
            <person name="Quandt C.A."/>
            <person name="Sperisen C."/>
            <person name="Tritt A."/>
            <person name="Tisserant E."/>
            <person name="Crous P.W."/>
            <person name="Henrissat B."/>
            <person name="Nehls U."/>
            <person name="Egli S."/>
            <person name="Spatafora J.W."/>
            <person name="Grigoriev I.V."/>
            <person name="Martin F.M."/>
        </authorList>
    </citation>
    <scope>NUCLEOTIDE SEQUENCE [LARGE SCALE GENOMIC DNA]</scope>
    <source>
        <strain evidence="2 3">CBS 459.81</strain>
    </source>
</reference>
<keyword evidence="1" id="KW-0732">Signal</keyword>
<dbReference type="EMBL" id="KV744885">
    <property type="protein sequence ID" value="OCK82519.1"/>
    <property type="molecule type" value="Genomic_DNA"/>
</dbReference>
<feature type="signal peptide" evidence="1">
    <location>
        <begin position="1"/>
        <end position="19"/>
    </location>
</feature>
<keyword evidence="3" id="KW-1185">Reference proteome</keyword>
<dbReference type="Proteomes" id="UP000250266">
    <property type="component" value="Unassembled WGS sequence"/>
</dbReference>
<name>A0A8E2JHU4_9PEZI</name>
<gene>
    <name evidence="2" type="ORF">K432DRAFT_380337</name>
</gene>
<accession>A0A8E2JHU4</accession>
<evidence type="ECO:0000313" key="2">
    <source>
        <dbReference type="EMBL" id="OCK82519.1"/>
    </source>
</evidence>
<sequence length="109" mass="12323">MNNRLSILLVLSLTVLSIASPTRRESSLRYIVTDFGAFDAKPYLGVQSFISFHFKDPNNGTQIEGDCLRSLNDGDSLYTDYFIACGASPFAFKYQKGTMILRRDWQNDP</sequence>